<dbReference type="SUPFAM" id="SSF88723">
    <property type="entry name" value="PIN domain-like"/>
    <property type="match status" value="1"/>
</dbReference>
<dbReference type="EC" id="2.7.7.7" evidence="5"/>
<dbReference type="FunFam" id="1.10.150.20:FF:000003">
    <property type="entry name" value="DNA polymerase I"/>
    <property type="match status" value="1"/>
</dbReference>
<dbReference type="InterPro" id="IPR020046">
    <property type="entry name" value="5-3_exonucl_a-hlix_arch_N"/>
</dbReference>
<dbReference type="Pfam" id="PF02739">
    <property type="entry name" value="5_3_exonuc_N"/>
    <property type="match status" value="1"/>
</dbReference>
<dbReference type="InterPro" id="IPR038969">
    <property type="entry name" value="FEN"/>
</dbReference>
<dbReference type="SUPFAM" id="SSF47807">
    <property type="entry name" value="5' to 3' exonuclease, C-terminal subdomain"/>
    <property type="match status" value="1"/>
</dbReference>
<dbReference type="PANTHER" id="PTHR42646">
    <property type="entry name" value="FLAP ENDONUCLEASE XNI"/>
    <property type="match status" value="1"/>
</dbReference>
<evidence type="ECO:0000256" key="3">
    <source>
        <dbReference type="ARBA" id="ARBA00023125"/>
    </source>
</evidence>
<feature type="domain" description="5'-3' exonuclease" evidence="4">
    <location>
        <begin position="114"/>
        <end position="356"/>
    </location>
</feature>
<dbReference type="CDD" id="cd09859">
    <property type="entry name" value="PIN_53EXO"/>
    <property type="match status" value="1"/>
</dbReference>
<keyword evidence="3" id="KW-0238">DNA-binding</keyword>
<name>A0A0B2RGI7_GLYSO</name>
<dbReference type="GO" id="GO:0017108">
    <property type="term" value="F:5'-flap endonuclease activity"/>
    <property type="evidence" value="ECO:0007669"/>
    <property type="project" value="InterPro"/>
</dbReference>
<dbReference type="InterPro" id="IPR036279">
    <property type="entry name" value="5-3_exonuclease_C_sf"/>
</dbReference>
<dbReference type="Gene3D" id="1.10.150.20">
    <property type="entry name" value="5' to 3' exonuclease, C-terminal subdomain"/>
    <property type="match status" value="1"/>
</dbReference>
<keyword evidence="1" id="KW-0540">Nuclease</keyword>
<keyword evidence="5" id="KW-0808">Transferase</keyword>
<accession>A0A0B2RGI7</accession>
<dbReference type="GO" id="GO:0008409">
    <property type="term" value="F:5'-3' exonuclease activity"/>
    <property type="evidence" value="ECO:0007669"/>
    <property type="project" value="InterPro"/>
</dbReference>
<reference evidence="5" key="1">
    <citation type="submission" date="2014-07" db="EMBL/GenBank/DDBJ databases">
        <title>Identification of a novel salt tolerance gene in wild soybean by whole-genome sequencing.</title>
        <authorList>
            <person name="Lam H.-M."/>
            <person name="Qi X."/>
            <person name="Li M.-W."/>
            <person name="Liu X."/>
            <person name="Xie M."/>
            <person name="Ni M."/>
            <person name="Xu X."/>
        </authorList>
    </citation>
    <scope>NUCLEOTIDE SEQUENCE [LARGE SCALE GENOMIC DNA]</scope>
    <source>
        <tissue evidence="5">Root</tissue>
    </source>
</reference>
<protein>
    <submittedName>
        <fullName evidence="5">DNA polymerase I, thermostable</fullName>
        <ecNumber evidence="5">2.7.7.7</ecNumber>
    </submittedName>
</protein>
<evidence type="ECO:0000256" key="1">
    <source>
        <dbReference type="ARBA" id="ARBA00022722"/>
    </source>
</evidence>
<keyword evidence="2" id="KW-0378">Hydrolase</keyword>
<evidence type="ECO:0000313" key="5">
    <source>
        <dbReference type="EMBL" id="KHN32365.1"/>
    </source>
</evidence>
<dbReference type="AlphaFoldDB" id="A0A0B2RGI7"/>
<evidence type="ECO:0000256" key="2">
    <source>
        <dbReference type="ARBA" id="ARBA00022801"/>
    </source>
</evidence>
<dbReference type="CDD" id="cd09898">
    <property type="entry name" value="H3TH_53EXO"/>
    <property type="match status" value="1"/>
</dbReference>
<keyword evidence="5" id="KW-0548">Nucleotidyltransferase</keyword>
<dbReference type="Proteomes" id="UP000053555">
    <property type="component" value="Unassembled WGS sequence"/>
</dbReference>
<dbReference type="GO" id="GO:0033567">
    <property type="term" value="P:DNA replication, Okazaki fragment processing"/>
    <property type="evidence" value="ECO:0007669"/>
    <property type="project" value="InterPro"/>
</dbReference>
<gene>
    <name evidence="5" type="ORF">glysoja_032548</name>
</gene>
<dbReference type="InterPro" id="IPR020045">
    <property type="entry name" value="DNA_polI_H3TH"/>
</dbReference>
<dbReference type="SMART" id="SM00475">
    <property type="entry name" value="53EXOc"/>
    <property type="match status" value="1"/>
</dbReference>
<proteinExistence type="predicted"/>
<dbReference type="GO" id="GO:0003677">
    <property type="term" value="F:DNA binding"/>
    <property type="evidence" value="ECO:0007669"/>
    <property type="project" value="UniProtKB-KW"/>
</dbReference>
<dbReference type="InterPro" id="IPR029060">
    <property type="entry name" value="PIN-like_dom_sf"/>
</dbReference>
<sequence length="398" mass="43659">MACCYKYQFLFLHSHSFWRKLPFPRHVTASGFTCNLQTPSLLLSSRSRALLSKGYCRATSESPGAVPATPRSAAASGTLIPEAGIGIGTGTAQALQSGSAGNAELVTNAEPLNGRVMIIDGTSIIHRAYYKLLGTFRIPIGHTYNSSKESFTAKGQNFRHNLYPAYKSNRPPTPDTIVQGLQYFKASIKAMSIKIIEASISVEADDVIGTLALRSVDAGYKVRVVSPDKDFFQILSPSLRLLRIAPRGDEMVSFGVEDFEERYGGLKPSQFADMIALTGDRSDNIPGVHGIGDVHAVQLLSRFGTLERLLDSVDQIKEDHIKKVLLIDTMLHVQALLRSDLPLYMVPLAIKDLSFNKPEDNGSKFNSLLTAISAYAEGFSADPIIRRTVHLWQKLDSR</sequence>
<organism evidence="5">
    <name type="scientific">Glycine soja</name>
    <name type="common">Wild soybean</name>
    <dbReference type="NCBI Taxonomy" id="3848"/>
    <lineage>
        <taxon>Eukaryota</taxon>
        <taxon>Viridiplantae</taxon>
        <taxon>Streptophyta</taxon>
        <taxon>Embryophyta</taxon>
        <taxon>Tracheophyta</taxon>
        <taxon>Spermatophyta</taxon>
        <taxon>Magnoliopsida</taxon>
        <taxon>eudicotyledons</taxon>
        <taxon>Gunneridae</taxon>
        <taxon>Pentapetalae</taxon>
        <taxon>rosids</taxon>
        <taxon>fabids</taxon>
        <taxon>Fabales</taxon>
        <taxon>Fabaceae</taxon>
        <taxon>Papilionoideae</taxon>
        <taxon>50 kb inversion clade</taxon>
        <taxon>NPAAA clade</taxon>
        <taxon>indigoferoid/millettioid clade</taxon>
        <taxon>Phaseoleae</taxon>
        <taxon>Glycine</taxon>
        <taxon>Glycine subgen. Soja</taxon>
    </lineage>
</organism>
<dbReference type="GO" id="GO:0003887">
    <property type="term" value="F:DNA-directed DNA polymerase activity"/>
    <property type="evidence" value="ECO:0007669"/>
    <property type="project" value="UniProtKB-EC"/>
</dbReference>
<dbReference type="InterPro" id="IPR008918">
    <property type="entry name" value="HhH2"/>
</dbReference>
<dbReference type="SMART" id="SM00279">
    <property type="entry name" value="HhH2"/>
    <property type="match status" value="1"/>
</dbReference>
<evidence type="ECO:0000259" key="4">
    <source>
        <dbReference type="SMART" id="SM00475"/>
    </source>
</evidence>
<dbReference type="InterPro" id="IPR002421">
    <property type="entry name" value="5-3_exonuclease"/>
</dbReference>
<dbReference type="Gene3D" id="3.40.50.1010">
    <property type="entry name" value="5'-nuclease"/>
    <property type="match status" value="1"/>
</dbReference>
<dbReference type="PANTHER" id="PTHR42646:SF2">
    <property type="entry name" value="5'-3' EXONUCLEASE FAMILY PROTEIN"/>
    <property type="match status" value="1"/>
</dbReference>
<dbReference type="EMBL" id="KN650233">
    <property type="protein sequence ID" value="KHN32365.1"/>
    <property type="molecule type" value="Genomic_DNA"/>
</dbReference>
<dbReference type="Pfam" id="PF01367">
    <property type="entry name" value="5_3_exonuc"/>
    <property type="match status" value="1"/>
</dbReference>